<dbReference type="InterPro" id="IPR036291">
    <property type="entry name" value="NAD(P)-bd_dom_sf"/>
</dbReference>
<dbReference type="GO" id="GO:0000166">
    <property type="term" value="F:nucleotide binding"/>
    <property type="evidence" value="ECO:0007669"/>
    <property type="project" value="InterPro"/>
</dbReference>
<dbReference type="InterPro" id="IPR055080">
    <property type="entry name" value="Gal80p-like_C"/>
</dbReference>
<dbReference type="InterPro" id="IPR000683">
    <property type="entry name" value="Gfo/Idh/MocA-like_OxRdtase_N"/>
</dbReference>
<dbReference type="EMBL" id="AM236085">
    <property type="protein sequence ID" value="CAK03085.1"/>
    <property type="molecule type" value="Genomic_DNA"/>
</dbReference>
<dbReference type="HOGENOM" id="CLU_023194_25_0_5"/>
<feature type="domain" description="Gfo/Idh/MocA-like oxidoreductase N-terminal" evidence="2">
    <location>
        <begin position="23"/>
        <end position="145"/>
    </location>
</feature>
<accession>Q1M6P7</accession>
<dbReference type="AlphaFoldDB" id="Q1M6P7"/>
<dbReference type="PANTHER" id="PTHR43818">
    <property type="entry name" value="BCDNA.GH03377"/>
    <property type="match status" value="1"/>
</dbReference>
<geneLocation type="plasmid" evidence="4 5">
    <name>pRL11</name>
</geneLocation>
<gene>
    <name evidence="4" type="ordered locus">pRL110139</name>
</gene>
<dbReference type="Pfam" id="PF01408">
    <property type="entry name" value="GFO_IDH_MocA"/>
    <property type="match status" value="1"/>
</dbReference>
<evidence type="ECO:0000313" key="5">
    <source>
        <dbReference type="Proteomes" id="UP000006575"/>
    </source>
</evidence>
<dbReference type="PANTHER" id="PTHR43818:SF11">
    <property type="entry name" value="BCDNA.GH03377"/>
    <property type="match status" value="1"/>
</dbReference>
<evidence type="ECO:0000313" key="4">
    <source>
        <dbReference type="EMBL" id="CAK03085.1"/>
    </source>
</evidence>
<dbReference type="Proteomes" id="UP000006575">
    <property type="component" value="Plasmid pRL11"/>
</dbReference>
<reference evidence="4 5" key="1">
    <citation type="journal article" date="2006" name="Genome Biol.">
        <title>The genome of Rhizobium leguminosarum has recognizable core and accessory components.</title>
        <authorList>
            <person name="Young J.W."/>
            <person name="Crossman L.C."/>
            <person name="Johnston A.W.B."/>
            <person name="Thomson N.R."/>
            <person name="Ghazoui Z.F."/>
            <person name="Hull K.H."/>
            <person name="Wexler M."/>
            <person name="Curson A.R.J."/>
            <person name="Todd J.D."/>
            <person name="Poole P.S."/>
            <person name="Mauchline T.H."/>
            <person name="East A.K."/>
            <person name="Quail M.A."/>
            <person name="Churcher C."/>
            <person name="Arrowsmith C."/>
            <person name="Cherevach A."/>
            <person name="Chillingworth T."/>
            <person name="Clarke K."/>
            <person name="Cronin A."/>
            <person name="Davis P."/>
            <person name="Fraser A."/>
            <person name="Hance Z."/>
            <person name="Hauser H."/>
            <person name="Jagels K."/>
            <person name="Moule S."/>
            <person name="Mungall K."/>
            <person name="Norbertczak H."/>
            <person name="Rabbinowitsch E."/>
            <person name="Sanders M."/>
            <person name="Simmonds M."/>
            <person name="Whitehead S."/>
            <person name="Parkhill J."/>
        </authorList>
    </citation>
    <scope>NUCLEOTIDE SEQUENCE [LARGE SCALE GENOMIC DNA]</scope>
    <source>
        <strain evidence="5">DSM 114642 / LMG 32736 / 3841</strain>
    </source>
</reference>
<feature type="domain" description="Gal80p-like C-terminal" evidence="3">
    <location>
        <begin position="152"/>
        <end position="293"/>
    </location>
</feature>
<dbReference type="SUPFAM" id="SSF55347">
    <property type="entry name" value="Glyceraldehyde-3-phosphate dehydrogenase-like, C-terminal domain"/>
    <property type="match status" value="1"/>
</dbReference>
<keyword evidence="4" id="KW-0614">Plasmid</keyword>
<dbReference type="EnsemblBacteria" id="CAK03085">
    <property type="protein sequence ID" value="CAK03085"/>
    <property type="gene ID" value="pRL110139"/>
</dbReference>
<dbReference type="InterPro" id="IPR050463">
    <property type="entry name" value="Gfo/Idh/MocA_oxidrdct_glycsds"/>
</dbReference>
<dbReference type="KEGG" id="rle:pRL110139"/>
<dbReference type="Gene3D" id="3.30.360.10">
    <property type="entry name" value="Dihydrodipicolinate Reductase, domain 2"/>
    <property type="match status" value="1"/>
</dbReference>
<organism evidence="4 5">
    <name type="scientific">Rhizobium johnstonii (strain DSM 114642 / LMG 32736 / 3841)</name>
    <name type="common">Rhizobium leguminosarum bv. viciae</name>
    <dbReference type="NCBI Taxonomy" id="216596"/>
    <lineage>
        <taxon>Bacteria</taxon>
        <taxon>Pseudomonadati</taxon>
        <taxon>Pseudomonadota</taxon>
        <taxon>Alphaproteobacteria</taxon>
        <taxon>Hyphomicrobiales</taxon>
        <taxon>Rhizobiaceae</taxon>
        <taxon>Rhizobium/Agrobacterium group</taxon>
        <taxon>Rhizobium</taxon>
        <taxon>Rhizobium johnstonii</taxon>
    </lineage>
</organism>
<name>Q1M6P7_RHIJ3</name>
<keyword evidence="1" id="KW-0560">Oxidoreductase</keyword>
<evidence type="ECO:0000259" key="2">
    <source>
        <dbReference type="Pfam" id="PF01408"/>
    </source>
</evidence>
<dbReference type="Pfam" id="PF22685">
    <property type="entry name" value="Gal80p_C-like"/>
    <property type="match status" value="1"/>
</dbReference>
<evidence type="ECO:0000256" key="1">
    <source>
        <dbReference type="ARBA" id="ARBA00023002"/>
    </source>
</evidence>
<dbReference type="SUPFAM" id="SSF51735">
    <property type="entry name" value="NAD(P)-binding Rossmann-fold domains"/>
    <property type="match status" value="1"/>
</dbReference>
<keyword evidence="5" id="KW-1185">Reference proteome</keyword>
<proteinExistence type="predicted"/>
<dbReference type="Gene3D" id="3.40.50.720">
    <property type="entry name" value="NAD(P)-binding Rossmann-like Domain"/>
    <property type="match status" value="1"/>
</dbReference>
<protein>
    <submittedName>
        <fullName evidence="4">Oxidoreductase</fullName>
    </submittedName>
</protein>
<evidence type="ECO:0000259" key="3">
    <source>
        <dbReference type="Pfam" id="PF22685"/>
    </source>
</evidence>
<sequence length="378" mass="40400">MADHKARTPLYHSGAHPMAQTAIRVGIIGVHPDRGWASTAHVPALRDLPQFRLSALSHNRVEVARAAAQKFGFDHAVSSTEELVNHPDVDLVVVTVRVPEHLQLVTAALEAGKSVFCEWPLGMNLRDAEAMNELSAAKGVYTMIGLQTRANPTIGHMRKLVADGFVGEVLSASVIGSGITWGEELEDAFRYTLDPSNGASMVHVPFAHTMDALAFALDDDFLSASGTLVTRRATTRIVESREVVPLAVADQIAFTGRLGSGALVTSHFRGGLSRATNFHLEINGSKGDLLLTSPVGYVGLGGFNLSGAQAGENLHPILVPGDFGPDDNVLTGNVKKLYELLASDILFGTHQRPTFESAVKLHRLINAVEKSGGVSRDI</sequence>
<dbReference type="GO" id="GO:0016491">
    <property type="term" value="F:oxidoreductase activity"/>
    <property type="evidence" value="ECO:0007669"/>
    <property type="project" value="UniProtKB-KW"/>
</dbReference>